<keyword evidence="1 3" id="KW-0853">WD repeat</keyword>
<dbReference type="SUPFAM" id="SSF52540">
    <property type="entry name" value="P-loop containing nucleoside triphosphate hydrolases"/>
    <property type="match status" value="1"/>
</dbReference>
<feature type="domain" description="NB-ARC" evidence="4">
    <location>
        <begin position="117"/>
        <end position="278"/>
    </location>
</feature>
<evidence type="ECO:0000313" key="6">
    <source>
        <dbReference type="EMBL" id="MBE9144072.1"/>
    </source>
</evidence>
<gene>
    <name evidence="6" type="ORF">IQ236_12685</name>
</gene>
<dbReference type="Pfam" id="PF00931">
    <property type="entry name" value="NB-ARC"/>
    <property type="match status" value="1"/>
</dbReference>
<dbReference type="InterPro" id="IPR058651">
    <property type="entry name" value="HTH_VMAP-M9"/>
</dbReference>
<evidence type="ECO:0000259" key="5">
    <source>
        <dbReference type="Pfam" id="PF26355"/>
    </source>
</evidence>
<evidence type="ECO:0000313" key="7">
    <source>
        <dbReference type="Proteomes" id="UP000640725"/>
    </source>
</evidence>
<dbReference type="PANTHER" id="PTHR14604">
    <property type="entry name" value="WD40 REPEAT PF20"/>
    <property type="match status" value="1"/>
</dbReference>
<dbReference type="PRINTS" id="PR00364">
    <property type="entry name" value="DISEASERSIST"/>
</dbReference>
<dbReference type="InterPro" id="IPR050995">
    <property type="entry name" value="WD-F-box_domain-protein"/>
</dbReference>
<dbReference type="CDD" id="cd00200">
    <property type="entry name" value="WD40"/>
    <property type="match status" value="2"/>
</dbReference>
<protein>
    <submittedName>
        <fullName evidence="6">NACHT domain-containing protein</fullName>
    </submittedName>
</protein>
<dbReference type="InterPro" id="IPR036322">
    <property type="entry name" value="WD40_repeat_dom_sf"/>
</dbReference>
<feature type="repeat" description="WD" evidence="3">
    <location>
        <begin position="721"/>
        <end position="762"/>
    </location>
</feature>
<dbReference type="InterPro" id="IPR019775">
    <property type="entry name" value="WD40_repeat_CS"/>
</dbReference>
<dbReference type="Pfam" id="PF00400">
    <property type="entry name" value="WD40"/>
    <property type="match status" value="10"/>
</dbReference>
<feature type="repeat" description="WD" evidence="3">
    <location>
        <begin position="632"/>
        <end position="673"/>
    </location>
</feature>
<dbReference type="SUPFAM" id="SSF50978">
    <property type="entry name" value="WD40 repeat-like"/>
    <property type="match status" value="3"/>
</dbReference>
<dbReference type="PROSITE" id="PS00678">
    <property type="entry name" value="WD_REPEATS_1"/>
    <property type="match status" value="7"/>
</dbReference>
<proteinExistence type="predicted"/>
<comment type="caution">
    <text evidence="6">The sequence shown here is derived from an EMBL/GenBank/DDBJ whole genome shotgun (WGS) entry which is preliminary data.</text>
</comment>
<dbReference type="InterPro" id="IPR001680">
    <property type="entry name" value="WD40_rpt"/>
</dbReference>
<accession>A0ABR9UCC6</accession>
<dbReference type="Gene3D" id="2.130.10.10">
    <property type="entry name" value="YVTN repeat-like/Quinoprotein amine dehydrogenase"/>
    <property type="match status" value="6"/>
</dbReference>
<feature type="repeat" description="WD" evidence="3">
    <location>
        <begin position="845"/>
        <end position="886"/>
    </location>
</feature>
<feature type="repeat" description="WD" evidence="3">
    <location>
        <begin position="1062"/>
        <end position="1096"/>
    </location>
</feature>
<name>A0ABR9UCC6_9CYAN</name>
<feature type="repeat" description="WD" evidence="3">
    <location>
        <begin position="686"/>
        <end position="720"/>
    </location>
</feature>
<evidence type="ECO:0000256" key="3">
    <source>
        <dbReference type="PROSITE-ProRule" id="PRU00221"/>
    </source>
</evidence>
<dbReference type="Gene3D" id="3.40.50.300">
    <property type="entry name" value="P-loop containing nucleotide triphosphate hydrolases"/>
    <property type="match status" value="1"/>
</dbReference>
<keyword evidence="2" id="KW-0677">Repeat</keyword>
<dbReference type="InterPro" id="IPR015943">
    <property type="entry name" value="WD40/YVTN_repeat-like_dom_sf"/>
</dbReference>
<dbReference type="PROSITE" id="PS50082">
    <property type="entry name" value="WD_REPEATS_2"/>
    <property type="match status" value="10"/>
</dbReference>
<dbReference type="InterPro" id="IPR020472">
    <property type="entry name" value="WD40_PAC1"/>
</dbReference>
<evidence type="ECO:0000259" key="4">
    <source>
        <dbReference type="Pfam" id="PF00931"/>
    </source>
</evidence>
<feature type="repeat" description="WD" evidence="3">
    <location>
        <begin position="803"/>
        <end position="844"/>
    </location>
</feature>
<dbReference type="InterPro" id="IPR002182">
    <property type="entry name" value="NB-ARC"/>
</dbReference>
<dbReference type="SMART" id="SM00320">
    <property type="entry name" value="WD40"/>
    <property type="match status" value="14"/>
</dbReference>
<reference evidence="6 7" key="1">
    <citation type="submission" date="2020-10" db="EMBL/GenBank/DDBJ databases">
        <authorList>
            <person name="Castelo-Branco R."/>
            <person name="Eusebio N."/>
            <person name="Adriana R."/>
            <person name="Vieira A."/>
            <person name="Brugerolle De Fraissinette N."/>
            <person name="Rezende De Castro R."/>
            <person name="Schneider M.P."/>
            <person name="Vasconcelos V."/>
            <person name="Leao P.N."/>
        </authorList>
    </citation>
    <scope>NUCLEOTIDE SEQUENCE [LARGE SCALE GENOMIC DNA]</scope>
    <source>
        <strain evidence="6 7">LEGE 06226</strain>
    </source>
</reference>
<feature type="domain" description="vWA-MoxR associated protein N-terminal HTH" evidence="5">
    <location>
        <begin position="1"/>
        <end position="84"/>
    </location>
</feature>
<feature type="repeat" description="WD" evidence="3">
    <location>
        <begin position="887"/>
        <end position="928"/>
    </location>
</feature>
<dbReference type="Pfam" id="PF26355">
    <property type="entry name" value="HTH_VMAP-M9"/>
    <property type="match status" value="1"/>
</dbReference>
<dbReference type="PRINTS" id="PR00320">
    <property type="entry name" value="GPROTEINBRPT"/>
</dbReference>
<feature type="repeat" description="WD" evidence="3">
    <location>
        <begin position="929"/>
        <end position="970"/>
    </location>
</feature>
<dbReference type="EMBL" id="JADEWU010000025">
    <property type="protein sequence ID" value="MBE9144072.1"/>
    <property type="molecule type" value="Genomic_DNA"/>
</dbReference>
<sequence>MEFEQVVEVVNHAIAPKVVRTLTEVEVSLLFGAWNNLTYDRIAERSGYSINYLQRDIGPKFWKLLSEALGRKVNKTNLRGIITHFNAPTTTPQPQAQRSIDWGEAINVSNFQGRGEEIETLTQWIIQDRCQLIALVGMGGIGKSTLAAKVAQRLQDQFEFVIWRSLRNAPHLDTLLSELVPFLSNQQDLQAKPERLLYWLQTHRCLVILDNQETILQAGNCAGYYQPDFTDYGELLQLLGETSHQSCILLTSREKSAQVAISEDLNGAVRSLSLSGSWETSLALMNSKQLIGTDTEKRRLCKLYCCNPLALKIVAASIQSLFEGNINSFLQENILVFNGIHRLLNRQFERLSPVEQTIMYWLAINREWTTIAELQDDIVPPISRATLLESLESLTRRSLIEKRSGEYTLQPVVMEYVTDGLIQQLVTELLTVKFSYFHQYALIKTTVLDYIRDSQVRLILQPLIQKLQDSLYNSETLEQHLQSILTALRHAPTPFLSYGVGNFINLCRHLQIDLTGWDFSHLKIRHADFRGATLHHINFQSAHFAQSTFTQLFTGGVWVKFSPDGRRFAIGDMNGGLHIWQFEPMQPLMRIQAGQGWILAGDWSADGTMIVCSAERRILLWDSRTGQCLREFQGYTKWIFALAWSPDGQKLACVGQDSFIMVWDVATGTCLTRLGPSKPNDESCWVHDVVWLDNGTLLAAADNDCTIKLWDVVTGECIRVIPAHEYWTLALALHPNGKVLASSGADKTVKLWDWQTGECLQATTIQDYLYSLEWSPDGHRLVGGSLAQIMPLWDSSLNCLRVFQGEQSWIWAVAWSHDSGTFVSVSQDQVIKFWNPQTGECFKTLRGYSDSCWSVRWSQDGVRLLSSSTNYTVQLWDSQTGECLRVFQGHTKEVLSVAWSPDERLMASSSADATIRIWEVQTGRCLTVLSEYDNWVRSVAWSWDGNYVISGNNDQTVRIWDAHSGECLLTLSGHQNSVMSVVRFPVGNRVASGSSDGTIRLWDLSRGVCDRVIEVNHPIHSIALSPDGQTLVSGDYDGNVQLWDVASGECLRILQSQVTGHIYSVAWNIDGNQVASASSDTTVRIWNVKTGECEQVIEGKNHAWSVDWNPVKPLLAIAFLEQPIQLWDIHTYKLTQTLKSILPYKGMNITGVTGLGEGQKATLKALGAIQEGVEMSNSSSNLIEN</sequence>
<evidence type="ECO:0000256" key="1">
    <source>
        <dbReference type="ARBA" id="ARBA00022574"/>
    </source>
</evidence>
<dbReference type="SUPFAM" id="SSF141571">
    <property type="entry name" value="Pentapeptide repeat-like"/>
    <property type="match status" value="1"/>
</dbReference>
<dbReference type="Proteomes" id="UP000640725">
    <property type="component" value="Unassembled WGS sequence"/>
</dbReference>
<feature type="repeat" description="WD" evidence="3">
    <location>
        <begin position="971"/>
        <end position="1012"/>
    </location>
</feature>
<evidence type="ECO:0000256" key="2">
    <source>
        <dbReference type="ARBA" id="ARBA00022737"/>
    </source>
</evidence>
<dbReference type="PROSITE" id="PS50294">
    <property type="entry name" value="WD_REPEATS_REGION"/>
    <property type="match status" value="9"/>
</dbReference>
<dbReference type="InterPro" id="IPR027417">
    <property type="entry name" value="P-loop_NTPase"/>
</dbReference>
<dbReference type="PANTHER" id="PTHR14604:SF4">
    <property type="entry name" value="F-BOX DOMAIN-CONTAINING PROTEIN"/>
    <property type="match status" value="1"/>
</dbReference>
<keyword evidence="7" id="KW-1185">Reference proteome</keyword>
<dbReference type="RefSeq" id="WP_193869595.1">
    <property type="nucleotide sequence ID" value="NZ_JADEWU010000025.1"/>
</dbReference>
<dbReference type="Gene3D" id="2.160.20.80">
    <property type="entry name" value="E3 ubiquitin-protein ligase SopA"/>
    <property type="match status" value="1"/>
</dbReference>
<feature type="repeat" description="WD" evidence="3">
    <location>
        <begin position="1019"/>
        <end position="1053"/>
    </location>
</feature>
<organism evidence="6 7">
    <name type="scientific">Planktothrix mougeotii LEGE 06226</name>
    <dbReference type="NCBI Taxonomy" id="1828728"/>
    <lineage>
        <taxon>Bacteria</taxon>
        <taxon>Bacillati</taxon>
        <taxon>Cyanobacteriota</taxon>
        <taxon>Cyanophyceae</taxon>
        <taxon>Oscillatoriophycideae</taxon>
        <taxon>Oscillatoriales</taxon>
        <taxon>Microcoleaceae</taxon>
        <taxon>Planktothrix</taxon>
    </lineage>
</organism>